<dbReference type="InterPro" id="IPR037522">
    <property type="entry name" value="HD_GYP_dom"/>
</dbReference>
<dbReference type="SUPFAM" id="SSF109604">
    <property type="entry name" value="HD-domain/PDEase-like"/>
    <property type="match status" value="1"/>
</dbReference>
<dbReference type="PANTHER" id="PTHR45228">
    <property type="entry name" value="CYCLIC DI-GMP PHOSPHODIESTERASE TM_0186-RELATED"/>
    <property type="match status" value="1"/>
</dbReference>
<evidence type="ECO:0000259" key="4">
    <source>
        <dbReference type="PROSITE" id="PS51832"/>
    </source>
</evidence>
<feature type="domain" description="Response regulatory" evidence="3">
    <location>
        <begin position="38"/>
        <end position="155"/>
    </location>
</feature>
<dbReference type="PANTHER" id="PTHR45228:SF1">
    <property type="entry name" value="CYCLIC DI-GMP PHOSPHODIESTERASE TM_0186"/>
    <property type="match status" value="1"/>
</dbReference>
<gene>
    <name evidence="5" type="ORF">ENQ76_13570</name>
</gene>
<evidence type="ECO:0000313" key="5">
    <source>
        <dbReference type="EMBL" id="HEN16485.1"/>
    </source>
</evidence>
<feature type="region of interest" description="Disordered" evidence="2">
    <location>
        <begin position="1"/>
        <end position="29"/>
    </location>
</feature>
<dbReference type="Gene3D" id="3.40.50.2300">
    <property type="match status" value="1"/>
</dbReference>
<dbReference type="InterPro" id="IPR001789">
    <property type="entry name" value="Sig_transdc_resp-reg_receiver"/>
</dbReference>
<dbReference type="Pfam" id="PF00072">
    <property type="entry name" value="Response_reg"/>
    <property type="match status" value="1"/>
</dbReference>
<dbReference type="PROSITE" id="PS51832">
    <property type="entry name" value="HD_GYP"/>
    <property type="match status" value="1"/>
</dbReference>
<protein>
    <submittedName>
        <fullName evidence="5">HD domain-containing protein</fullName>
    </submittedName>
</protein>
<evidence type="ECO:0000256" key="1">
    <source>
        <dbReference type="PROSITE-ProRule" id="PRU00169"/>
    </source>
</evidence>
<organism evidence="5">
    <name type="scientific">Schlesneria paludicola</name>
    <dbReference type="NCBI Taxonomy" id="360056"/>
    <lineage>
        <taxon>Bacteria</taxon>
        <taxon>Pseudomonadati</taxon>
        <taxon>Planctomycetota</taxon>
        <taxon>Planctomycetia</taxon>
        <taxon>Planctomycetales</taxon>
        <taxon>Planctomycetaceae</taxon>
        <taxon>Schlesneria</taxon>
    </lineage>
</organism>
<dbReference type="InterPro" id="IPR011006">
    <property type="entry name" value="CheY-like_superfamily"/>
</dbReference>
<dbReference type="Pfam" id="PF13487">
    <property type="entry name" value="HD_5"/>
    <property type="match status" value="2"/>
</dbReference>
<dbReference type="SMART" id="SM00471">
    <property type="entry name" value="HDc"/>
    <property type="match status" value="1"/>
</dbReference>
<dbReference type="SUPFAM" id="SSF52172">
    <property type="entry name" value="CheY-like"/>
    <property type="match status" value="1"/>
</dbReference>
<proteinExistence type="predicted"/>
<accession>A0A7C2K0E6</accession>
<sequence length="413" mass="46861">MSAVAERVAPIPAGSTALPTVHDRHSRQEPPDLCTEAHVLVVGWSEDYLETLQAELENAGVLHVTVCRAETRAVEQIRGHLPDILLLEAGLAESRHAGLLQALMLETRLQNCPVIVVAQRRDLEQKRRCLEIGCFDFLVRPFEQIELVLRLQHTLDSCWYRDTLRMRDAQFEEAVRRRTEDLAQSRMEIVQCLARAAEFRDDVTGNHVVRVGKYVRIISRELGLSEAHAELLDQAAQLHDVGKIAIPDSILKKPGPLEPDQFDLMRKHTAFGKQVLCPFSAHEQEQIRSHTRLGNQVLSVRSSPLMMLAARIAQTHHERWDGTGYPLGLAGEDIPLEGRMTAVADVFDALSTERPYKPAIPRQRCFEIMEQGRATQFDPRVLDAFFRRSEDITRIQMQYMDDVPFFGQQEAQG</sequence>
<dbReference type="Gene3D" id="1.10.3210.10">
    <property type="entry name" value="Hypothetical protein af1432"/>
    <property type="match status" value="2"/>
</dbReference>
<reference evidence="5" key="1">
    <citation type="journal article" date="2020" name="mSystems">
        <title>Genome- and Community-Level Interaction Insights into Carbon Utilization and Element Cycling Functions of Hydrothermarchaeota in Hydrothermal Sediment.</title>
        <authorList>
            <person name="Zhou Z."/>
            <person name="Liu Y."/>
            <person name="Xu W."/>
            <person name="Pan J."/>
            <person name="Luo Z.H."/>
            <person name="Li M."/>
        </authorList>
    </citation>
    <scope>NUCLEOTIDE SEQUENCE [LARGE SCALE GENOMIC DNA]</scope>
    <source>
        <strain evidence="5">SpSt-339</strain>
    </source>
</reference>
<dbReference type="AlphaFoldDB" id="A0A7C2K0E6"/>
<name>A0A7C2K0E6_9PLAN</name>
<dbReference type="CDD" id="cd00077">
    <property type="entry name" value="HDc"/>
    <property type="match status" value="1"/>
</dbReference>
<comment type="caution">
    <text evidence="5">The sequence shown here is derived from an EMBL/GenBank/DDBJ whole genome shotgun (WGS) entry which is preliminary data.</text>
</comment>
<evidence type="ECO:0000259" key="3">
    <source>
        <dbReference type="PROSITE" id="PS50110"/>
    </source>
</evidence>
<comment type="caution">
    <text evidence="1">Lacks conserved residue(s) required for the propagation of feature annotation.</text>
</comment>
<dbReference type="EMBL" id="DSOK01000373">
    <property type="protein sequence ID" value="HEN16485.1"/>
    <property type="molecule type" value="Genomic_DNA"/>
</dbReference>
<dbReference type="GO" id="GO:0000160">
    <property type="term" value="P:phosphorelay signal transduction system"/>
    <property type="evidence" value="ECO:0007669"/>
    <property type="project" value="InterPro"/>
</dbReference>
<dbReference type="PROSITE" id="PS50110">
    <property type="entry name" value="RESPONSE_REGULATORY"/>
    <property type="match status" value="1"/>
</dbReference>
<evidence type="ECO:0000256" key="2">
    <source>
        <dbReference type="SAM" id="MobiDB-lite"/>
    </source>
</evidence>
<dbReference type="InterPro" id="IPR052020">
    <property type="entry name" value="Cyclic_di-GMP/3'3'-cGAMP_PDE"/>
</dbReference>
<feature type="domain" description="HD-GYP" evidence="4">
    <location>
        <begin position="182"/>
        <end position="401"/>
    </location>
</feature>
<dbReference type="InterPro" id="IPR003607">
    <property type="entry name" value="HD/PDEase_dom"/>
</dbReference>
<dbReference type="SMART" id="SM00448">
    <property type="entry name" value="REC"/>
    <property type="match status" value="1"/>
</dbReference>